<dbReference type="Proteomes" id="UP000012081">
    <property type="component" value="Unassembled WGS sequence"/>
</dbReference>
<dbReference type="Pfam" id="PF07670">
    <property type="entry name" value="Gate"/>
    <property type="match status" value="1"/>
</dbReference>
<keyword evidence="1" id="KW-1133">Transmembrane helix</keyword>
<comment type="caution">
    <text evidence="3">The sequence shown here is derived from an EMBL/GenBank/DDBJ whole genome shotgun (WGS) entry which is preliminary data.</text>
</comment>
<feature type="transmembrane region" description="Helical" evidence="1">
    <location>
        <begin position="122"/>
        <end position="143"/>
    </location>
</feature>
<dbReference type="PATRIC" id="fig|1300222.3.peg.387"/>
<dbReference type="InterPro" id="IPR014226">
    <property type="entry name" value="Spore_IM_YlbJ"/>
</dbReference>
<keyword evidence="1" id="KW-0812">Transmembrane</keyword>
<feature type="transmembrane region" description="Helical" evidence="1">
    <location>
        <begin position="328"/>
        <end position="349"/>
    </location>
</feature>
<keyword evidence="4" id="KW-1185">Reference proteome</keyword>
<dbReference type="GeneID" id="89499319"/>
<feature type="transmembrane region" description="Helical" evidence="1">
    <location>
        <begin position="150"/>
        <end position="170"/>
    </location>
</feature>
<name>M8DLF5_9BACL</name>
<feature type="domain" description="Nucleoside transporter/FeoB GTPase Gate" evidence="2">
    <location>
        <begin position="45"/>
        <end position="168"/>
    </location>
</feature>
<dbReference type="STRING" id="1300222.I532_01910"/>
<proteinExistence type="predicted"/>
<protein>
    <recommendedName>
        <fullName evidence="2">Nucleoside transporter/FeoB GTPase Gate domain-containing protein</fullName>
    </recommendedName>
</protein>
<dbReference type="EMBL" id="APBN01000001">
    <property type="protein sequence ID" value="EMT54322.1"/>
    <property type="molecule type" value="Genomic_DNA"/>
</dbReference>
<evidence type="ECO:0000313" key="3">
    <source>
        <dbReference type="EMBL" id="EMT54322.1"/>
    </source>
</evidence>
<organism evidence="3 4">
    <name type="scientific">Brevibacillus borstelensis AK1</name>
    <dbReference type="NCBI Taxonomy" id="1300222"/>
    <lineage>
        <taxon>Bacteria</taxon>
        <taxon>Bacillati</taxon>
        <taxon>Bacillota</taxon>
        <taxon>Bacilli</taxon>
        <taxon>Bacillales</taxon>
        <taxon>Paenibacillaceae</taxon>
        <taxon>Brevibacillus</taxon>
    </lineage>
</organism>
<feature type="transmembrane region" description="Helical" evidence="1">
    <location>
        <begin position="49"/>
        <end position="72"/>
    </location>
</feature>
<feature type="transmembrane region" description="Helical" evidence="1">
    <location>
        <begin position="250"/>
        <end position="272"/>
    </location>
</feature>
<dbReference type="OrthoDB" id="1645614at2"/>
<evidence type="ECO:0000259" key="2">
    <source>
        <dbReference type="Pfam" id="PF07670"/>
    </source>
</evidence>
<dbReference type="RefSeq" id="WP_003386048.1">
    <property type="nucleotide sequence ID" value="NZ_APBN01000001.1"/>
</dbReference>
<gene>
    <name evidence="3" type="ORF">I532_01910</name>
</gene>
<accession>M8DLF5</accession>
<reference evidence="3 4" key="1">
    <citation type="submission" date="2013-03" db="EMBL/GenBank/DDBJ databases">
        <title>Assembly of a new bacterial strain Brevibacillus borstelensis AK1.</title>
        <authorList>
            <person name="Rajan I."/>
            <person name="PoliReddy D."/>
            <person name="Sugumar T."/>
            <person name="Rathinam K."/>
            <person name="Alqarawi S."/>
            <person name="Khalil A.B."/>
            <person name="Sivakumar N."/>
        </authorList>
    </citation>
    <scope>NUCLEOTIDE SEQUENCE [LARGE SCALE GENOMIC DNA]</scope>
    <source>
        <strain evidence="3 4">AK1</strain>
    </source>
</reference>
<keyword evidence="1" id="KW-0472">Membrane</keyword>
<feature type="transmembrane region" description="Helical" evidence="1">
    <location>
        <begin position="292"/>
        <end position="316"/>
    </location>
</feature>
<feature type="transmembrane region" description="Helical" evidence="1">
    <location>
        <begin position="380"/>
        <end position="401"/>
    </location>
</feature>
<dbReference type="NCBIfam" id="TIGR02871">
    <property type="entry name" value="spore_ylbJ"/>
    <property type="match status" value="1"/>
</dbReference>
<feature type="transmembrane region" description="Helical" evidence="1">
    <location>
        <begin position="217"/>
        <end position="238"/>
    </location>
</feature>
<evidence type="ECO:0000313" key="4">
    <source>
        <dbReference type="Proteomes" id="UP000012081"/>
    </source>
</evidence>
<dbReference type="AlphaFoldDB" id="M8DLF5"/>
<dbReference type="InterPro" id="IPR011642">
    <property type="entry name" value="Gate_dom"/>
</dbReference>
<sequence length="410" mass="44261">MTRRSPILTLLYACSAIALVIILVSHPQTSFEAAIRGLKVWWEIVFPSTLPFIVLSEILMGVGVVHFAGVLLEPLMRPLFNVPGTGGFVLTMGFASGYPVAAKLTTRLREQGSITQAEGERLVSFTTTGDPLFVIGAVSIGFFHSEQFGFVLAFSHYASALLLGVIYRFYSPFAPSSRPLEKNRLPLPLRALQAMHRARIRDRRPFGRLMGEAVQSALHTLLMIGGFIIVFSVLIQLFATIELTRFLSSLLAVFLGPLGVPSAFSSGIIAGLFEVTLGAQGVSVVSSSVPMIWKAVVASAIISWGGLSVHAQVASILSETDIRVAPYLIARVIHAGLSALLAFFCWKPLTAASTWFSERDVPVFMPTTSGVPVVSWWDSLLHSGLAAGALLCVLLLLSFLLRGTKGHKPQ</sequence>
<evidence type="ECO:0000256" key="1">
    <source>
        <dbReference type="SAM" id="Phobius"/>
    </source>
</evidence>
<feature type="transmembrane region" description="Helical" evidence="1">
    <location>
        <begin position="79"/>
        <end position="102"/>
    </location>
</feature>